<dbReference type="SUPFAM" id="SSF56300">
    <property type="entry name" value="Metallo-dependent phosphatases"/>
    <property type="match status" value="1"/>
</dbReference>
<dbReference type="SUPFAM" id="SSF49363">
    <property type="entry name" value="Purple acid phosphatase, N-terminal domain"/>
    <property type="match status" value="1"/>
</dbReference>
<keyword evidence="1 3" id="KW-0732">Signal</keyword>
<name>A0AAU9IX03_9CILI</name>
<dbReference type="Gene3D" id="3.60.21.10">
    <property type="match status" value="1"/>
</dbReference>
<sequence>MMILTFLISCTFLRSYALLQPEQIHLSWTERENEMRVTWVTNINTTTYVAYRPVMCPSAVYSDKWTNVSANTIKFNKGEIIVLFQFIHTAIMTGLKHDCFYEYYIVTAWGKSEPYMFSGRTPDYEPPYDDAKNEIDILVFGDWGTGSNSLYVKNMLDQHIKIRNFLGVIHLGDIAYNLDQEDGQTGDDFLNQMQPVAARFAYMVIPGNHERTSNFTHYKERFRMPVNEANGGNSCFYSFNLGPAHFLMMDTEVYLHDYLRDSQLTETNWIAQDLEKANKERDIRPWIIVTSHHAFYCSVNHALSPECGVQSYLYNALFEEMWNYYGVDLFLEGHVHNYERDTPIYKNETVKSEYDDLHMHKNPNAPIYIVSGNAGNKRGHNDPIPEVLMPWTVFMHEDYGYGLLKVFNKTHLYWEQYSAMTGDTIDYVWIVKDRLRYDKPNY</sequence>
<feature type="chain" id="PRO_5043091576" description="Purple acid phosphatase" evidence="3">
    <location>
        <begin position="18"/>
        <end position="442"/>
    </location>
</feature>
<comment type="similarity">
    <text evidence="3">Belongs to the metallophosphoesterase superfamily. Purple acid phosphatase family.</text>
</comment>
<proteinExistence type="inferred from homology"/>
<dbReference type="GO" id="GO:0046872">
    <property type="term" value="F:metal ion binding"/>
    <property type="evidence" value="ECO:0007669"/>
    <property type="project" value="InterPro"/>
</dbReference>
<dbReference type="InterPro" id="IPR041792">
    <property type="entry name" value="MPP_PAP"/>
</dbReference>
<evidence type="ECO:0000256" key="2">
    <source>
        <dbReference type="ARBA" id="ARBA00023180"/>
    </source>
</evidence>
<dbReference type="InterPro" id="IPR029052">
    <property type="entry name" value="Metallo-depent_PP-like"/>
</dbReference>
<feature type="domain" description="Purple acid phosphatase N-terminal" evidence="6">
    <location>
        <begin position="21"/>
        <end position="117"/>
    </location>
</feature>
<keyword evidence="8" id="KW-1185">Reference proteome</keyword>
<dbReference type="EC" id="3.1.3.2" evidence="3"/>
<dbReference type="Pfam" id="PF16656">
    <property type="entry name" value="Pur_ac_phosph_N"/>
    <property type="match status" value="1"/>
</dbReference>
<dbReference type="EMBL" id="CAJZBQ010000018">
    <property type="protein sequence ID" value="CAG9317709.1"/>
    <property type="molecule type" value="Genomic_DNA"/>
</dbReference>
<dbReference type="AlphaFoldDB" id="A0AAU9IX03"/>
<evidence type="ECO:0000259" key="6">
    <source>
        <dbReference type="Pfam" id="PF16656"/>
    </source>
</evidence>
<dbReference type="Pfam" id="PF14008">
    <property type="entry name" value="Metallophos_C"/>
    <property type="match status" value="1"/>
</dbReference>
<accession>A0AAU9IX03</accession>
<dbReference type="Proteomes" id="UP001162131">
    <property type="component" value="Unassembled WGS sequence"/>
</dbReference>
<dbReference type="PANTHER" id="PTHR45867">
    <property type="entry name" value="PURPLE ACID PHOSPHATASE"/>
    <property type="match status" value="1"/>
</dbReference>
<dbReference type="InterPro" id="IPR015914">
    <property type="entry name" value="PAPs_N"/>
</dbReference>
<dbReference type="GO" id="GO:0003993">
    <property type="term" value="F:acid phosphatase activity"/>
    <property type="evidence" value="ECO:0007669"/>
    <property type="project" value="UniProtKB-EC"/>
</dbReference>
<evidence type="ECO:0000256" key="1">
    <source>
        <dbReference type="ARBA" id="ARBA00022729"/>
    </source>
</evidence>
<comment type="caution">
    <text evidence="7">The sequence shown here is derived from an EMBL/GenBank/DDBJ whole genome shotgun (WGS) entry which is preliminary data.</text>
</comment>
<comment type="catalytic activity">
    <reaction evidence="3">
        <text>a phosphate monoester + H2O = an alcohol + phosphate</text>
        <dbReference type="Rhea" id="RHEA:15017"/>
        <dbReference type="ChEBI" id="CHEBI:15377"/>
        <dbReference type="ChEBI" id="CHEBI:30879"/>
        <dbReference type="ChEBI" id="CHEBI:43474"/>
        <dbReference type="ChEBI" id="CHEBI:67140"/>
        <dbReference type="EC" id="3.1.3.2"/>
    </reaction>
</comment>
<protein>
    <recommendedName>
        <fullName evidence="3">Purple acid phosphatase</fullName>
        <ecNumber evidence="3">3.1.3.2</ecNumber>
    </recommendedName>
</protein>
<feature type="domain" description="Purple acid phosphatase C-terminal" evidence="5">
    <location>
        <begin position="365"/>
        <end position="426"/>
    </location>
</feature>
<evidence type="ECO:0000313" key="8">
    <source>
        <dbReference type="Proteomes" id="UP001162131"/>
    </source>
</evidence>
<dbReference type="Gene3D" id="2.60.40.380">
    <property type="entry name" value="Purple acid phosphatase-like, N-terminal"/>
    <property type="match status" value="1"/>
</dbReference>
<evidence type="ECO:0000259" key="5">
    <source>
        <dbReference type="Pfam" id="PF14008"/>
    </source>
</evidence>
<feature type="domain" description="Calcineurin-like phosphoesterase" evidence="4">
    <location>
        <begin position="137"/>
        <end position="338"/>
    </location>
</feature>
<dbReference type="PANTHER" id="PTHR45867:SF10">
    <property type="entry name" value="PURPLE ACID PHOSPHATASE"/>
    <property type="match status" value="1"/>
</dbReference>
<keyword evidence="3" id="KW-0378">Hydrolase</keyword>
<evidence type="ECO:0000313" key="7">
    <source>
        <dbReference type="EMBL" id="CAG9317709.1"/>
    </source>
</evidence>
<dbReference type="Pfam" id="PF00149">
    <property type="entry name" value="Metallophos"/>
    <property type="match status" value="1"/>
</dbReference>
<gene>
    <name evidence="7" type="ORF">BSTOLATCC_MIC18951</name>
</gene>
<evidence type="ECO:0000256" key="3">
    <source>
        <dbReference type="RuleBase" id="RU361203"/>
    </source>
</evidence>
<keyword evidence="2" id="KW-0325">Glycoprotein</keyword>
<dbReference type="CDD" id="cd00839">
    <property type="entry name" value="MPP_PAPs"/>
    <property type="match status" value="1"/>
</dbReference>
<evidence type="ECO:0000259" key="4">
    <source>
        <dbReference type="Pfam" id="PF00149"/>
    </source>
</evidence>
<dbReference type="InterPro" id="IPR004843">
    <property type="entry name" value="Calcineurin-like_PHP"/>
</dbReference>
<reference evidence="7" key="1">
    <citation type="submission" date="2021-09" db="EMBL/GenBank/DDBJ databases">
        <authorList>
            <consortium name="AG Swart"/>
            <person name="Singh M."/>
            <person name="Singh A."/>
            <person name="Seah K."/>
            <person name="Emmerich C."/>
        </authorList>
    </citation>
    <scope>NUCLEOTIDE SEQUENCE</scope>
    <source>
        <strain evidence="7">ATCC30299</strain>
    </source>
</reference>
<organism evidence="7 8">
    <name type="scientific">Blepharisma stoltei</name>
    <dbReference type="NCBI Taxonomy" id="1481888"/>
    <lineage>
        <taxon>Eukaryota</taxon>
        <taxon>Sar</taxon>
        <taxon>Alveolata</taxon>
        <taxon>Ciliophora</taxon>
        <taxon>Postciliodesmatophora</taxon>
        <taxon>Heterotrichea</taxon>
        <taxon>Heterotrichida</taxon>
        <taxon>Blepharismidae</taxon>
        <taxon>Blepharisma</taxon>
    </lineage>
</organism>
<dbReference type="InterPro" id="IPR008963">
    <property type="entry name" value="Purple_acid_Pase-like_N"/>
</dbReference>
<dbReference type="InterPro" id="IPR025733">
    <property type="entry name" value="PAPs_C"/>
</dbReference>
<feature type="signal peptide" evidence="3">
    <location>
        <begin position="1"/>
        <end position="17"/>
    </location>
</feature>